<feature type="chain" id="PRO_5026667521" evidence="1">
    <location>
        <begin position="27"/>
        <end position="98"/>
    </location>
</feature>
<proteinExistence type="predicted"/>
<accession>A0A6M2DAJ7</accession>
<dbReference type="EMBL" id="GHWJ01010147">
    <property type="protein sequence ID" value="NOV42884.1"/>
    <property type="molecule type" value="Transcribed_RNA"/>
</dbReference>
<feature type="signal peptide" evidence="1">
    <location>
        <begin position="1"/>
        <end position="26"/>
    </location>
</feature>
<protein>
    <submittedName>
        <fullName evidence="2">Putative secreted protein</fullName>
    </submittedName>
</protein>
<sequence length="98" mass="11023">MSNSRKFSKNLQIFFVSFTVCSSLLCHTCLHSPFSECCRSADEQNTFFFILNIFRGLLLCQACQKVRGLILSGFVSFSLTYRPSRQLANAYSNSSSAV</sequence>
<reference evidence="2" key="1">
    <citation type="submission" date="2019-09" db="EMBL/GenBank/DDBJ databases">
        <title>Organ-specific transcriptomic study of the physiology of the cattle tick, Rhipicephalus microplus.</title>
        <authorList>
            <person name="Tirloni L."/>
            <person name="Braz G."/>
            <person name="Gandara A.C.P."/>
            <person name="Sabadin G.A."/>
            <person name="da Silva R.M."/>
            <person name="Guizzo M.G."/>
            <person name="Machado J.A."/>
            <person name="Costa E.P."/>
            <person name="Gomes H.F."/>
            <person name="Moraes J."/>
            <person name="Mota M.B.S."/>
            <person name="Mesquita R.D."/>
            <person name="Alvarenga P.H."/>
            <person name="Alves F."/>
            <person name="Seixas A."/>
            <person name="da Fonseca R.N."/>
            <person name="Fogaca A."/>
            <person name="Logullo C."/>
            <person name="Tanaka A."/>
            <person name="Daffre S."/>
            <person name="Termignoni C."/>
            <person name="Vaz I.S.Jr."/>
            <person name="Oliveira P.L."/>
            <person name="Ribeiro J.M."/>
        </authorList>
    </citation>
    <scope>NUCLEOTIDE SEQUENCE</scope>
    <source>
        <strain evidence="2">Porto Alegre</strain>
    </source>
</reference>
<evidence type="ECO:0000313" key="2">
    <source>
        <dbReference type="EMBL" id="NOV42884.1"/>
    </source>
</evidence>
<dbReference type="AlphaFoldDB" id="A0A6M2DAJ7"/>
<organism evidence="2">
    <name type="scientific">Rhipicephalus microplus</name>
    <name type="common">Cattle tick</name>
    <name type="synonym">Boophilus microplus</name>
    <dbReference type="NCBI Taxonomy" id="6941"/>
    <lineage>
        <taxon>Eukaryota</taxon>
        <taxon>Metazoa</taxon>
        <taxon>Ecdysozoa</taxon>
        <taxon>Arthropoda</taxon>
        <taxon>Chelicerata</taxon>
        <taxon>Arachnida</taxon>
        <taxon>Acari</taxon>
        <taxon>Parasitiformes</taxon>
        <taxon>Ixodida</taxon>
        <taxon>Ixodoidea</taxon>
        <taxon>Ixodidae</taxon>
        <taxon>Rhipicephalinae</taxon>
        <taxon>Rhipicephalus</taxon>
        <taxon>Boophilus</taxon>
    </lineage>
</organism>
<keyword evidence="1" id="KW-0732">Signal</keyword>
<name>A0A6M2DAJ7_RHIMP</name>
<evidence type="ECO:0000256" key="1">
    <source>
        <dbReference type="SAM" id="SignalP"/>
    </source>
</evidence>